<keyword evidence="3" id="KW-1003">Cell membrane</keyword>
<dbReference type="RefSeq" id="WP_307225642.1">
    <property type="nucleotide sequence ID" value="NZ_JAUSTT010000001.1"/>
</dbReference>
<evidence type="ECO:0000256" key="4">
    <source>
        <dbReference type="ARBA" id="ARBA00022692"/>
    </source>
</evidence>
<dbReference type="PANTHER" id="PTHR34582">
    <property type="entry name" value="UPF0702 TRANSMEMBRANE PROTEIN YCAP"/>
    <property type="match status" value="1"/>
</dbReference>
<keyword evidence="6 7" id="KW-0472">Membrane</keyword>
<dbReference type="Pfam" id="PF04239">
    <property type="entry name" value="DUF421"/>
    <property type="match status" value="1"/>
</dbReference>
<accession>A0ABT9WM92</accession>
<comment type="subcellular location">
    <subcellularLocation>
        <location evidence="1">Cell membrane</location>
        <topology evidence="1">Multi-pass membrane protein</topology>
    </subcellularLocation>
</comment>
<feature type="transmembrane region" description="Helical" evidence="7">
    <location>
        <begin position="6"/>
        <end position="26"/>
    </location>
</feature>
<evidence type="ECO:0000256" key="5">
    <source>
        <dbReference type="ARBA" id="ARBA00022989"/>
    </source>
</evidence>
<feature type="transmembrane region" description="Helical" evidence="7">
    <location>
        <begin position="33"/>
        <end position="52"/>
    </location>
</feature>
<evidence type="ECO:0000256" key="2">
    <source>
        <dbReference type="ARBA" id="ARBA00006448"/>
    </source>
</evidence>
<dbReference type="Gene3D" id="3.30.240.20">
    <property type="entry name" value="bsu07140 like domains"/>
    <property type="match status" value="2"/>
</dbReference>
<dbReference type="PANTHER" id="PTHR34582:SF6">
    <property type="entry name" value="UPF0702 TRANSMEMBRANE PROTEIN YCAP"/>
    <property type="match status" value="1"/>
</dbReference>
<keyword evidence="4 7" id="KW-0812">Transmembrane</keyword>
<feature type="transmembrane region" description="Helical" evidence="7">
    <location>
        <begin position="58"/>
        <end position="79"/>
    </location>
</feature>
<sequence length="215" mass="25057">MEKFLIIIFRTILLYAVILIIFRLMGKREIAELSILDLVIFIMIGEMAVVSIEQHTDPLLNTIVPMIVLLLIQIGMAYLSLKSTFFRYLVDGKPSVIIRNGKINEREMRKQRYNYDDLLTQLRQQNIRNISDVEFAILETTGNLSVFEKGNKRKPGSYTLPLILGGRIQDDNLKLTDKTEQWLRRELRKLGYHQISDISFCSFENGKFFVHLSKK</sequence>
<comment type="similarity">
    <text evidence="2">Belongs to the UPF0702 family.</text>
</comment>
<proteinExistence type="inferred from homology"/>
<reference evidence="9 10" key="1">
    <citation type="submission" date="2023-07" db="EMBL/GenBank/DDBJ databases">
        <title>Genomic Encyclopedia of Type Strains, Phase IV (KMG-IV): sequencing the most valuable type-strain genomes for metagenomic binning, comparative biology and taxonomic classification.</title>
        <authorList>
            <person name="Goeker M."/>
        </authorList>
    </citation>
    <scope>NUCLEOTIDE SEQUENCE [LARGE SCALE GENOMIC DNA]</scope>
    <source>
        <strain evidence="9 10">DSM 23837</strain>
    </source>
</reference>
<evidence type="ECO:0000313" key="9">
    <source>
        <dbReference type="EMBL" id="MDQ0174290.1"/>
    </source>
</evidence>
<gene>
    <name evidence="9" type="ORF">J2S08_000121</name>
</gene>
<organism evidence="9 10">
    <name type="scientific">Bacillus chungangensis</name>
    <dbReference type="NCBI Taxonomy" id="587633"/>
    <lineage>
        <taxon>Bacteria</taxon>
        <taxon>Bacillati</taxon>
        <taxon>Bacillota</taxon>
        <taxon>Bacilli</taxon>
        <taxon>Bacillales</taxon>
        <taxon>Bacillaceae</taxon>
        <taxon>Bacillus</taxon>
    </lineage>
</organism>
<evidence type="ECO:0000256" key="7">
    <source>
        <dbReference type="SAM" id="Phobius"/>
    </source>
</evidence>
<evidence type="ECO:0000256" key="3">
    <source>
        <dbReference type="ARBA" id="ARBA00022475"/>
    </source>
</evidence>
<protein>
    <submittedName>
        <fullName evidence="9">Uncharacterized membrane protein YcaP (DUF421 family)</fullName>
    </submittedName>
</protein>
<evidence type="ECO:0000256" key="6">
    <source>
        <dbReference type="ARBA" id="ARBA00023136"/>
    </source>
</evidence>
<evidence type="ECO:0000313" key="10">
    <source>
        <dbReference type="Proteomes" id="UP001223586"/>
    </source>
</evidence>
<comment type="caution">
    <text evidence="9">The sequence shown here is derived from an EMBL/GenBank/DDBJ whole genome shotgun (WGS) entry which is preliminary data.</text>
</comment>
<dbReference type="EMBL" id="JAUSTT010000001">
    <property type="protein sequence ID" value="MDQ0174290.1"/>
    <property type="molecule type" value="Genomic_DNA"/>
</dbReference>
<feature type="domain" description="YetF C-terminal" evidence="8">
    <location>
        <begin position="82"/>
        <end position="203"/>
    </location>
</feature>
<keyword evidence="10" id="KW-1185">Reference proteome</keyword>
<evidence type="ECO:0000259" key="8">
    <source>
        <dbReference type="Pfam" id="PF04239"/>
    </source>
</evidence>
<dbReference type="InterPro" id="IPR023090">
    <property type="entry name" value="UPF0702_alpha/beta_dom_sf"/>
</dbReference>
<name>A0ABT9WM92_9BACI</name>
<dbReference type="InterPro" id="IPR007353">
    <property type="entry name" value="DUF421"/>
</dbReference>
<evidence type="ECO:0000256" key="1">
    <source>
        <dbReference type="ARBA" id="ARBA00004651"/>
    </source>
</evidence>
<dbReference type="Proteomes" id="UP001223586">
    <property type="component" value="Unassembled WGS sequence"/>
</dbReference>
<keyword evidence="5 7" id="KW-1133">Transmembrane helix</keyword>